<protein>
    <recommendedName>
        <fullName evidence="2">LysM domain-containing protein</fullName>
    </recommendedName>
</protein>
<dbReference type="SUPFAM" id="SSF51445">
    <property type="entry name" value="(Trans)glycosidases"/>
    <property type="match status" value="1"/>
</dbReference>
<dbReference type="SUPFAM" id="SSF54106">
    <property type="entry name" value="LysM domain"/>
    <property type="match status" value="2"/>
</dbReference>
<dbReference type="Gene3D" id="3.10.350.10">
    <property type="entry name" value="LysM domain"/>
    <property type="match status" value="2"/>
</dbReference>
<gene>
    <name evidence="3" type="ORF">MNBD_CHLOROFLEXI01-641</name>
</gene>
<feature type="region of interest" description="Disordered" evidence="1">
    <location>
        <begin position="71"/>
        <end position="95"/>
    </location>
</feature>
<accession>A0A3B0UPY0</accession>
<dbReference type="AlphaFoldDB" id="A0A3B0UPY0"/>
<dbReference type="SMART" id="SM00257">
    <property type="entry name" value="LysM"/>
    <property type="match status" value="2"/>
</dbReference>
<dbReference type="EMBL" id="UOEU01000040">
    <property type="protein sequence ID" value="VAW30303.1"/>
    <property type="molecule type" value="Genomic_DNA"/>
</dbReference>
<dbReference type="InterPro" id="IPR018392">
    <property type="entry name" value="LysM"/>
</dbReference>
<feature type="domain" description="LysM" evidence="2">
    <location>
        <begin position="95"/>
        <end position="139"/>
    </location>
</feature>
<organism evidence="3">
    <name type="scientific">hydrothermal vent metagenome</name>
    <dbReference type="NCBI Taxonomy" id="652676"/>
    <lineage>
        <taxon>unclassified sequences</taxon>
        <taxon>metagenomes</taxon>
        <taxon>ecological metagenomes</taxon>
    </lineage>
</organism>
<reference evidence="3" key="1">
    <citation type="submission" date="2018-06" db="EMBL/GenBank/DDBJ databases">
        <authorList>
            <person name="Zhirakovskaya E."/>
        </authorList>
    </citation>
    <scope>NUCLEOTIDE SEQUENCE</scope>
</reference>
<dbReference type="GO" id="GO:0008932">
    <property type="term" value="F:lytic endotransglycosylase activity"/>
    <property type="evidence" value="ECO:0007669"/>
    <property type="project" value="TreeGrafter"/>
</dbReference>
<dbReference type="CDD" id="cd00118">
    <property type="entry name" value="LysM"/>
    <property type="match status" value="2"/>
</dbReference>
<proteinExistence type="predicted"/>
<feature type="compositionally biased region" description="Pro residues" evidence="1">
    <location>
        <begin position="74"/>
        <end position="92"/>
    </location>
</feature>
<name>A0A3B0UPY0_9ZZZZ</name>
<evidence type="ECO:0000313" key="3">
    <source>
        <dbReference type="EMBL" id="VAW30303.1"/>
    </source>
</evidence>
<evidence type="ECO:0000256" key="1">
    <source>
        <dbReference type="SAM" id="MobiDB-lite"/>
    </source>
</evidence>
<dbReference type="PANTHER" id="PTHR33734:SF22">
    <property type="entry name" value="MEMBRANE-BOUND LYTIC MUREIN TRANSGLYCOSYLASE D"/>
    <property type="match status" value="1"/>
</dbReference>
<dbReference type="Pfam" id="PF01476">
    <property type="entry name" value="LysM"/>
    <property type="match status" value="2"/>
</dbReference>
<dbReference type="InterPro" id="IPR017853">
    <property type="entry name" value="GH"/>
</dbReference>
<dbReference type="Gene3D" id="3.20.20.80">
    <property type="entry name" value="Glycosidases"/>
    <property type="match status" value="1"/>
</dbReference>
<dbReference type="PANTHER" id="PTHR33734">
    <property type="entry name" value="LYSM DOMAIN-CONTAINING GPI-ANCHORED PROTEIN 2"/>
    <property type="match status" value="1"/>
</dbReference>
<dbReference type="PROSITE" id="PS51782">
    <property type="entry name" value="LYSM"/>
    <property type="match status" value="2"/>
</dbReference>
<evidence type="ECO:0000259" key="2">
    <source>
        <dbReference type="PROSITE" id="PS51782"/>
    </source>
</evidence>
<sequence length="463" mass="49106">MKRSRWLASVLAIVVLGLSITMVSALTYRVTWGDTLTNIASRFGTSLSDILQANPQISNPNLIFVGQELEIPTDAPPNPTPVPPPPSTPPPTGSQTYIVQPGDTLSAIARRFNTTVNAIAQASGISNINYITVGQRLTIPGSGPAPTPPPPDPSGFALGAQTLNLDNKARMQEAGMSWIKFQYKWAAGASADDLKAIIDAAHADGFKILLTISGDMPYPAANGIDFNSYITFVGQVAALHPDGIEVWNEMNIDFEWPAGQISPSSYVNNMLAPAYTIIKAVDSDILVISGALAPTGFDNDFNAWSDGRYLDGLRAAGAANYLDCVGVHYNAGATSPSATSGHPADSGDQHYSWYFVPTLTLYRNAFGGTRDLCLTEFGYLTADGFEGVPPGFSWAAGTTLAQQASWLAEATQIAANSGTIRLAIVFNLDFTKYELTGDPQAGYAIIRLDGSCPACALLGDVMK</sequence>
<feature type="domain" description="LysM" evidence="2">
    <location>
        <begin position="26"/>
        <end position="71"/>
    </location>
</feature>
<dbReference type="InterPro" id="IPR036779">
    <property type="entry name" value="LysM_dom_sf"/>
</dbReference>